<dbReference type="AlphaFoldDB" id="A0AAW0I769"/>
<dbReference type="EMBL" id="JBBHLL010000199">
    <property type="protein sequence ID" value="KAK7810319.1"/>
    <property type="molecule type" value="Genomic_DNA"/>
</dbReference>
<accession>A0AAW0I769</accession>
<sequence length="66" mass="7458">MVQHRPSVKAGGVWRRGRSRVSLCPGGIWNWIWPLLHRETLRQEAAISPEQQVILTRGASEVTLGK</sequence>
<keyword evidence="2" id="KW-1185">Reference proteome</keyword>
<dbReference type="Proteomes" id="UP001488838">
    <property type="component" value="Unassembled WGS sequence"/>
</dbReference>
<gene>
    <name evidence="1" type="ORF">U0070_009353</name>
</gene>
<reference evidence="1 2" key="1">
    <citation type="journal article" date="2023" name="bioRxiv">
        <title>Conserved and derived expression patterns and positive selection on dental genes reveal complex evolutionary context of ever-growing rodent molars.</title>
        <authorList>
            <person name="Calamari Z.T."/>
            <person name="Song A."/>
            <person name="Cohen E."/>
            <person name="Akter M."/>
            <person name="Roy R.D."/>
            <person name="Hallikas O."/>
            <person name="Christensen M.M."/>
            <person name="Li P."/>
            <person name="Marangoni P."/>
            <person name="Jernvall J."/>
            <person name="Klein O.D."/>
        </authorList>
    </citation>
    <scope>NUCLEOTIDE SEQUENCE [LARGE SCALE GENOMIC DNA]</scope>
    <source>
        <strain evidence="1">V071</strain>
    </source>
</reference>
<organism evidence="1 2">
    <name type="scientific">Myodes glareolus</name>
    <name type="common">Bank vole</name>
    <name type="synonym">Clethrionomys glareolus</name>
    <dbReference type="NCBI Taxonomy" id="447135"/>
    <lineage>
        <taxon>Eukaryota</taxon>
        <taxon>Metazoa</taxon>
        <taxon>Chordata</taxon>
        <taxon>Craniata</taxon>
        <taxon>Vertebrata</taxon>
        <taxon>Euteleostomi</taxon>
        <taxon>Mammalia</taxon>
        <taxon>Eutheria</taxon>
        <taxon>Euarchontoglires</taxon>
        <taxon>Glires</taxon>
        <taxon>Rodentia</taxon>
        <taxon>Myomorpha</taxon>
        <taxon>Muroidea</taxon>
        <taxon>Cricetidae</taxon>
        <taxon>Arvicolinae</taxon>
        <taxon>Myodes</taxon>
    </lineage>
</organism>
<name>A0AAW0I769_MYOGA</name>
<proteinExistence type="predicted"/>
<feature type="non-terminal residue" evidence="1">
    <location>
        <position position="66"/>
    </location>
</feature>
<evidence type="ECO:0000313" key="2">
    <source>
        <dbReference type="Proteomes" id="UP001488838"/>
    </source>
</evidence>
<evidence type="ECO:0000313" key="1">
    <source>
        <dbReference type="EMBL" id="KAK7810319.1"/>
    </source>
</evidence>
<comment type="caution">
    <text evidence="1">The sequence shown here is derived from an EMBL/GenBank/DDBJ whole genome shotgun (WGS) entry which is preliminary data.</text>
</comment>
<protein>
    <submittedName>
        <fullName evidence="1">Uncharacterized protein</fullName>
    </submittedName>
</protein>